<name>A0A562QA40_9PSED</name>
<dbReference type="AlphaFoldDB" id="A0A562QA40"/>
<evidence type="ECO:0000313" key="5">
    <source>
        <dbReference type="EMBL" id="TWI53574.1"/>
    </source>
</evidence>
<dbReference type="PANTHER" id="PTHR44942">
    <property type="entry name" value="METHYLTRANSF_11 DOMAIN-CONTAINING PROTEIN"/>
    <property type="match status" value="1"/>
</dbReference>
<dbReference type="InterPro" id="IPR029063">
    <property type="entry name" value="SAM-dependent_MTases_sf"/>
</dbReference>
<dbReference type="PANTHER" id="PTHR44942:SF4">
    <property type="entry name" value="METHYLTRANSFERASE TYPE 11 DOMAIN-CONTAINING PROTEIN"/>
    <property type="match status" value="1"/>
</dbReference>
<reference evidence="5 6" key="1">
    <citation type="journal article" date="2015" name="Stand. Genomic Sci.">
        <title>Genomic Encyclopedia of Bacterial and Archaeal Type Strains, Phase III: the genomes of soil and plant-associated and newly described type strains.</title>
        <authorList>
            <person name="Whitman W.B."/>
            <person name="Woyke T."/>
            <person name="Klenk H.P."/>
            <person name="Zhou Y."/>
            <person name="Lilburn T.G."/>
            <person name="Beck B.J."/>
            <person name="De Vos P."/>
            <person name="Vandamme P."/>
            <person name="Eisen J.A."/>
            <person name="Garrity G."/>
            <person name="Hugenholtz P."/>
            <person name="Kyrpides N.C."/>
        </authorList>
    </citation>
    <scope>NUCLEOTIDE SEQUENCE [LARGE SCALE GENOMIC DNA]</scope>
    <source>
        <strain evidence="5 6">CGMCC 1.6858</strain>
    </source>
</reference>
<evidence type="ECO:0000313" key="6">
    <source>
        <dbReference type="Proteomes" id="UP000316905"/>
    </source>
</evidence>
<evidence type="ECO:0000259" key="4">
    <source>
        <dbReference type="Pfam" id="PF08241"/>
    </source>
</evidence>
<evidence type="ECO:0000256" key="2">
    <source>
        <dbReference type="ARBA" id="ARBA00022603"/>
    </source>
</evidence>
<dbReference type="RefSeq" id="WP_145142849.1">
    <property type="nucleotide sequence ID" value="NZ_VLKY01000008.1"/>
</dbReference>
<dbReference type="EMBL" id="VLKY01000008">
    <property type="protein sequence ID" value="TWI53574.1"/>
    <property type="molecule type" value="Genomic_DNA"/>
</dbReference>
<evidence type="ECO:0000256" key="3">
    <source>
        <dbReference type="ARBA" id="ARBA00022679"/>
    </source>
</evidence>
<gene>
    <name evidence="5" type="ORF">IQ22_02793</name>
</gene>
<protein>
    <submittedName>
        <fullName evidence="5">Methyltransferase family protein</fullName>
    </submittedName>
</protein>
<comment type="caution">
    <text evidence="5">The sequence shown here is derived from an EMBL/GenBank/DDBJ whole genome shotgun (WGS) entry which is preliminary data.</text>
</comment>
<sequence>MNEEERNKTLAANIAVHSFLSNIGEYDKSPHFLPENKAKVRSVIEGLYKSLNPSCARKAIDFGCGTGFIINLERDLFDEIHGVDITWDMMKHIDCSSHNVTLHQCRAEETGLESNYFDFASAYSFMDHLYNYEDFLKEAHRVLRKGGIFYSDLNPNKDFILLMEGLAEKSNEALPRVIVKEIKGAIKNGTVYQDKYELDPDLLEKAEPIKSLNKGFDASEVLEVARKIGFSSFKVEYHWFLGQAEVMHKQSFENAEVVNSYLKSIIPASTSLYKYLSFIFVK</sequence>
<feature type="domain" description="Methyltransferase type 11" evidence="4">
    <location>
        <begin position="61"/>
        <end position="150"/>
    </location>
</feature>
<accession>A0A562QA40</accession>
<keyword evidence="6" id="KW-1185">Reference proteome</keyword>
<organism evidence="5 6">
    <name type="scientific">Pseudomonas duriflava</name>
    <dbReference type="NCBI Taxonomy" id="459528"/>
    <lineage>
        <taxon>Bacteria</taxon>
        <taxon>Pseudomonadati</taxon>
        <taxon>Pseudomonadota</taxon>
        <taxon>Gammaproteobacteria</taxon>
        <taxon>Pseudomonadales</taxon>
        <taxon>Pseudomonadaceae</taxon>
        <taxon>Pseudomonas</taxon>
    </lineage>
</organism>
<dbReference type="Gene3D" id="3.40.50.150">
    <property type="entry name" value="Vaccinia Virus protein VP39"/>
    <property type="match status" value="1"/>
</dbReference>
<keyword evidence="2 5" id="KW-0489">Methyltransferase</keyword>
<dbReference type="InterPro" id="IPR051052">
    <property type="entry name" value="Diverse_substrate_MTase"/>
</dbReference>
<keyword evidence="3 5" id="KW-0808">Transferase</keyword>
<dbReference type="GO" id="GO:0008757">
    <property type="term" value="F:S-adenosylmethionine-dependent methyltransferase activity"/>
    <property type="evidence" value="ECO:0007669"/>
    <property type="project" value="InterPro"/>
</dbReference>
<evidence type="ECO:0000256" key="1">
    <source>
        <dbReference type="ARBA" id="ARBA00008361"/>
    </source>
</evidence>
<dbReference type="Pfam" id="PF08241">
    <property type="entry name" value="Methyltransf_11"/>
    <property type="match status" value="1"/>
</dbReference>
<dbReference type="Proteomes" id="UP000316905">
    <property type="component" value="Unassembled WGS sequence"/>
</dbReference>
<dbReference type="OrthoDB" id="529208at2"/>
<proteinExistence type="inferred from homology"/>
<dbReference type="SUPFAM" id="SSF53335">
    <property type="entry name" value="S-adenosyl-L-methionine-dependent methyltransferases"/>
    <property type="match status" value="1"/>
</dbReference>
<dbReference type="CDD" id="cd02440">
    <property type="entry name" value="AdoMet_MTases"/>
    <property type="match status" value="1"/>
</dbReference>
<dbReference type="InterPro" id="IPR013216">
    <property type="entry name" value="Methyltransf_11"/>
</dbReference>
<comment type="similarity">
    <text evidence="1">Belongs to the methyltransferase superfamily.</text>
</comment>
<dbReference type="GO" id="GO:0032259">
    <property type="term" value="P:methylation"/>
    <property type="evidence" value="ECO:0007669"/>
    <property type="project" value="UniProtKB-KW"/>
</dbReference>